<comment type="caution">
    <text evidence="3">The sequence shown here is derived from an EMBL/GenBank/DDBJ whole genome shotgun (WGS) entry which is preliminary data.</text>
</comment>
<keyword evidence="4" id="KW-1185">Reference proteome</keyword>
<protein>
    <submittedName>
        <fullName evidence="3">Uncharacterized protein</fullName>
    </submittedName>
</protein>
<feature type="region of interest" description="Disordered" evidence="2">
    <location>
        <begin position="298"/>
        <end position="414"/>
    </location>
</feature>
<evidence type="ECO:0000313" key="4">
    <source>
        <dbReference type="Proteomes" id="UP001472677"/>
    </source>
</evidence>
<dbReference type="Pfam" id="PF11360">
    <property type="entry name" value="DUF3110"/>
    <property type="match status" value="1"/>
</dbReference>
<evidence type="ECO:0000313" key="3">
    <source>
        <dbReference type="EMBL" id="KAK8507107.1"/>
    </source>
</evidence>
<dbReference type="EMBL" id="JBBPBM010000109">
    <property type="protein sequence ID" value="KAK8507107.1"/>
    <property type="molecule type" value="Genomic_DNA"/>
</dbReference>
<dbReference type="Proteomes" id="UP001472677">
    <property type="component" value="Unassembled WGS sequence"/>
</dbReference>
<feature type="compositionally biased region" description="Basic and acidic residues" evidence="2">
    <location>
        <begin position="388"/>
        <end position="414"/>
    </location>
</feature>
<feature type="region of interest" description="Disordered" evidence="2">
    <location>
        <begin position="51"/>
        <end position="74"/>
    </location>
</feature>
<dbReference type="InterPro" id="IPR021503">
    <property type="entry name" value="DUF3110"/>
</dbReference>
<feature type="compositionally biased region" description="Basic and acidic residues" evidence="2">
    <location>
        <begin position="338"/>
        <end position="350"/>
    </location>
</feature>
<feature type="compositionally biased region" description="Polar residues" evidence="2">
    <location>
        <begin position="353"/>
        <end position="362"/>
    </location>
</feature>
<dbReference type="PANTHER" id="PTHR34962:SF3">
    <property type="entry name" value="ABC SUBFAMILY C PROTEIN"/>
    <property type="match status" value="1"/>
</dbReference>
<organism evidence="3 4">
    <name type="scientific">Hibiscus sabdariffa</name>
    <name type="common">roselle</name>
    <dbReference type="NCBI Taxonomy" id="183260"/>
    <lineage>
        <taxon>Eukaryota</taxon>
        <taxon>Viridiplantae</taxon>
        <taxon>Streptophyta</taxon>
        <taxon>Embryophyta</taxon>
        <taxon>Tracheophyta</taxon>
        <taxon>Spermatophyta</taxon>
        <taxon>Magnoliopsida</taxon>
        <taxon>eudicotyledons</taxon>
        <taxon>Gunneridae</taxon>
        <taxon>Pentapetalae</taxon>
        <taxon>rosids</taxon>
        <taxon>malvids</taxon>
        <taxon>Malvales</taxon>
        <taxon>Malvaceae</taxon>
        <taxon>Malvoideae</taxon>
        <taxon>Hibiscus</taxon>
    </lineage>
</organism>
<reference evidence="3 4" key="1">
    <citation type="journal article" date="2024" name="G3 (Bethesda)">
        <title>Genome assembly of Hibiscus sabdariffa L. provides insights into metabolisms of medicinal natural products.</title>
        <authorList>
            <person name="Kim T."/>
        </authorList>
    </citation>
    <scope>NUCLEOTIDE SEQUENCE [LARGE SCALE GENOMIC DNA]</scope>
    <source>
        <strain evidence="3">TK-2024</strain>
        <tissue evidence="3">Old leaves</tissue>
    </source>
</reference>
<feature type="coiled-coil region" evidence="1">
    <location>
        <begin position="184"/>
        <end position="214"/>
    </location>
</feature>
<name>A0ABR2BIX6_9ROSI</name>
<proteinExistence type="predicted"/>
<gene>
    <name evidence="3" type="ORF">V6N12_008454</name>
</gene>
<evidence type="ECO:0000256" key="2">
    <source>
        <dbReference type="SAM" id="MobiDB-lite"/>
    </source>
</evidence>
<evidence type="ECO:0000256" key="1">
    <source>
        <dbReference type="SAM" id="Coils"/>
    </source>
</evidence>
<accession>A0ABR2BIX6</accession>
<feature type="compositionally biased region" description="Low complexity" evidence="2">
    <location>
        <begin position="299"/>
        <end position="312"/>
    </location>
</feature>
<sequence>MAGAVSFTLSSVPKLSLKPLLCSSLSTPFPSKHKKRKNYLRPKILKTLTKPFPSSTPANPITPLESPPETKPLDVVVFNPPSEEIDEVEEIQVSESSGVIGENNGVFGKFSAHSVLKFGFGFVGIFVFQTLIAVWMTGNRNSQDKDGNLNGFQRDNRSENGKNFNNGKVGSSSRTVLYFDESELDEKVKEIRAMAREAREIEKKESKNGEEDEEGDMLDEALSSKSRIGIEKEIGARLNKLEKKLNSKRESFPGSYLGLLDKLKDGEDAKDVNKKLFVKKKFKFRGPVKSSSIAAKGFSSLKNGSKSSNKNSIATSVSGIEEVDDGKTVPSENSDSLPTDRETIEEEKLGLLHTNTSAGSESSEGRLSPEIIKSTKSRDLNTQNPKMFRKENQEAKTESDKLASLRTSEKRDVSNKARADKVEVNQSGIKADPWWLKLPYVLVILMQRGDDPEGLGGLFTLRISSEDQEASETSCAVAFEDRSDANNFCYVLECFFEDLGDFSAEVAPMSVKELHEVARSHAKDVIVIKKGELKLYAGQPFAEVEMALQSLIEDNQSASIANSE</sequence>
<dbReference type="PANTHER" id="PTHR34962">
    <property type="entry name" value="EMBRYO DEFECTIVE 1703-RELATED"/>
    <property type="match status" value="1"/>
</dbReference>
<keyword evidence="1" id="KW-0175">Coiled coil</keyword>
<feature type="region of interest" description="Disordered" evidence="2">
    <location>
        <begin position="139"/>
        <end position="168"/>
    </location>
</feature>